<dbReference type="EMBL" id="MVGC01000031">
    <property type="protein sequence ID" value="RJE26041.1"/>
    <property type="molecule type" value="Genomic_DNA"/>
</dbReference>
<dbReference type="SUPFAM" id="SSF52954">
    <property type="entry name" value="Class II aaRS ABD-related"/>
    <property type="match status" value="1"/>
</dbReference>
<reference evidence="4" key="1">
    <citation type="submission" date="2017-02" db="EMBL/GenBank/DDBJ databases">
        <authorList>
            <person name="Tafer H."/>
            <person name="Lopandic K."/>
        </authorList>
    </citation>
    <scope>NUCLEOTIDE SEQUENCE [LARGE SCALE GENOMIC DNA]</scope>
    <source>
        <strain evidence="4">CBS 366.77</strain>
    </source>
</reference>
<dbReference type="OrthoDB" id="264354at2759"/>
<dbReference type="GO" id="GO:0030687">
    <property type="term" value="C:preribosome, large subunit precursor"/>
    <property type="evidence" value="ECO:0007669"/>
    <property type="project" value="TreeGrafter"/>
</dbReference>
<protein>
    <submittedName>
        <fullName evidence="3">Factor 1</fullName>
    </submittedName>
</protein>
<dbReference type="InterPro" id="IPR044281">
    <property type="entry name" value="IMP4/RPF1"/>
</dbReference>
<organism evidence="3 4">
    <name type="scientific">Aspergillus sclerotialis</name>
    <dbReference type="NCBI Taxonomy" id="2070753"/>
    <lineage>
        <taxon>Eukaryota</taxon>
        <taxon>Fungi</taxon>
        <taxon>Dikarya</taxon>
        <taxon>Ascomycota</taxon>
        <taxon>Pezizomycotina</taxon>
        <taxon>Eurotiomycetes</taxon>
        <taxon>Eurotiomycetidae</taxon>
        <taxon>Eurotiales</taxon>
        <taxon>Aspergillaceae</taxon>
        <taxon>Aspergillus</taxon>
        <taxon>Aspergillus subgen. Polypaecilum</taxon>
    </lineage>
</organism>
<accession>A0A3A3A9L4</accession>
<feature type="region of interest" description="Disordered" evidence="1">
    <location>
        <begin position="1"/>
        <end position="180"/>
    </location>
</feature>
<dbReference type="Proteomes" id="UP000266188">
    <property type="component" value="Unassembled WGS sequence"/>
</dbReference>
<sequence length="430" mass="49311">MGTRKGHSKPPPSANLDYKPANKFQRQNLHIKRKREKDSARRAERFGRKKEEAKNPKLKAERLKRNIPLTIERKRVWDDADSDVENALGVSVDVERVKRQKKQEEDELNRPLGEDEQSDSSQEDADDQDEVDSMLASSDGEEDEEDDNKKDENRGRRKSSLPTATERATSPTHSTKSTNLNLAPEALAAKFPSLFSTDPPPAPKILVTTSLNSTLHDYANQLTGLFPNSVYIRRQKHRFSYQFSIREIAKFASNRNYTTLVVLNEDQKRPSGLTIVHLPQGPTFHFTISNWIDGKKIAGHGRPTEHWPELILNNFRTPLGLLTAHLFKSLFPAQPDFEGRQVVTLHNQRDYIFVRRHRYVFREKRETEKPVVGADGKEMKGAEGIKTGLQELGPSFTLKLRRVDKGIQRASGQEWEWRGGMEKERTKFQL</sequence>
<dbReference type="SMART" id="SM00879">
    <property type="entry name" value="Brix"/>
    <property type="match status" value="1"/>
</dbReference>
<dbReference type="FunFam" id="3.40.50.10480:FF:000005">
    <property type="entry name" value="Similar to RNA processing factor 1"/>
    <property type="match status" value="1"/>
</dbReference>
<evidence type="ECO:0000256" key="1">
    <source>
        <dbReference type="SAM" id="MobiDB-lite"/>
    </source>
</evidence>
<evidence type="ECO:0000259" key="2">
    <source>
        <dbReference type="PROSITE" id="PS50833"/>
    </source>
</evidence>
<feature type="domain" description="Brix" evidence="2">
    <location>
        <begin position="201"/>
        <end position="409"/>
    </location>
</feature>
<dbReference type="PANTHER" id="PTHR22734">
    <property type="entry name" value="U3 SMALL NUCLEOLAR RIBONUCLEOPROTEIN PROTEIN IMP4"/>
    <property type="match status" value="1"/>
</dbReference>
<dbReference type="PROSITE" id="PS50833">
    <property type="entry name" value="BRIX"/>
    <property type="match status" value="1"/>
</dbReference>
<feature type="compositionally biased region" description="Acidic residues" evidence="1">
    <location>
        <begin position="114"/>
        <end position="132"/>
    </location>
</feature>
<dbReference type="PANTHER" id="PTHR22734:SF3">
    <property type="entry name" value="RIBOSOME PRODUCTION FACTOR 1"/>
    <property type="match status" value="1"/>
</dbReference>
<dbReference type="GO" id="GO:0000460">
    <property type="term" value="P:maturation of 5.8S rRNA"/>
    <property type="evidence" value="ECO:0007669"/>
    <property type="project" value="TreeGrafter"/>
</dbReference>
<dbReference type="GO" id="GO:0000470">
    <property type="term" value="P:maturation of LSU-rRNA"/>
    <property type="evidence" value="ECO:0007669"/>
    <property type="project" value="TreeGrafter"/>
</dbReference>
<feature type="compositionally biased region" description="Basic and acidic residues" evidence="1">
    <location>
        <begin position="93"/>
        <end position="113"/>
    </location>
</feature>
<feature type="compositionally biased region" description="Basic and acidic residues" evidence="1">
    <location>
        <begin position="36"/>
        <end position="64"/>
    </location>
</feature>
<keyword evidence="4" id="KW-1185">Reference proteome</keyword>
<evidence type="ECO:0000313" key="3">
    <source>
        <dbReference type="EMBL" id="RJE26041.1"/>
    </source>
</evidence>
<dbReference type="AlphaFoldDB" id="A0A3A3A9L4"/>
<gene>
    <name evidence="3" type="ORF">PHISCL_01643</name>
</gene>
<comment type="caution">
    <text evidence="3">The sequence shown here is derived from an EMBL/GenBank/DDBJ whole genome shotgun (WGS) entry which is preliminary data.</text>
</comment>
<dbReference type="STRING" id="2070753.A0A3A3A9L4"/>
<dbReference type="Gene3D" id="3.40.50.10480">
    <property type="entry name" value="Probable brix-domain ribosomal biogenesis protein"/>
    <property type="match status" value="1"/>
</dbReference>
<feature type="compositionally biased region" description="Polar residues" evidence="1">
    <location>
        <begin position="160"/>
        <end position="180"/>
    </location>
</feature>
<evidence type="ECO:0000313" key="4">
    <source>
        <dbReference type="Proteomes" id="UP000266188"/>
    </source>
</evidence>
<name>A0A3A3A9L4_9EURO</name>
<dbReference type="Pfam" id="PF04427">
    <property type="entry name" value="Brix"/>
    <property type="match status" value="1"/>
</dbReference>
<dbReference type="GO" id="GO:0042134">
    <property type="term" value="F:rRNA primary transcript binding"/>
    <property type="evidence" value="ECO:0007669"/>
    <property type="project" value="InterPro"/>
</dbReference>
<dbReference type="GO" id="GO:0005730">
    <property type="term" value="C:nucleolus"/>
    <property type="evidence" value="ECO:0007669"/>
    <property type="project" value="TreeGrafter"/>
</dbReference>
<dbReference type="InterPro" id="IPR007109">
    <property type="entry name" value="Brix"/>
</dbReference>
<proteinExistence type="predicted"/>